<dbReference type="OrthoDB" id="204776at2157"/>
<dbReference type="PANTHER" id="PTHR37305">
    <property type="entry name" value="INTEGRAL MEMBRANE PROTEIN-RELATED"/>
    <property type="match status" value="1"/>
</dbReference>
<gene>
    <name evidence="2" type="ordered locus">Huta_1838</name>
</gene>
<dbReference type="eggNOG" id="arCOG08617">
    <property type="taxonomic scope" value="Archaea"/>
</dbReference>
<organism evidence="2 3">
    <name type="scientific">Halorhabdus utahensis (strain DSM 12940 / JCM 11049 / AX-2)</name>
    <dbReference type="NCBI Taxonomy" id="519442"/>
    <lineage>
        <taxon>Archaea</taxon>
        <taxon>Methanobacteriati</taxon>
        <taxon>Methanobacteriota</taxon>
        <taxon>Stenosarchaea group</taxon>
        <taxon>Halobacteria</taxon>
        <taxon>Halobacteriales</taxon>
        <taxon>Haloarculaceae</taxon>
        <taxon>Halorhabdus</taxon>
    </lineage>
</organism>
<dbReference type="STRING" id="519442.Huta_1838"/>
<keyword evidence="1" id="KW-1133">Transmembrane helix</keyword>
<evidence type="ECO:0000256" key="1">
    <source>
        <dbReference type="SAM" id="Phobius"/>
    </source>
</evidence>
<dbReference type="PANTHER" id="PTHR37305:SF1">
    <property type="entry name" value="MEMBRANE PROTEIN"/>
    <property type="match status" value="1"/>
</dbReference>
<accession>C7NSC1</accession>
<evidence type="ECO:0000313" key="3">
    <source>
        <dbReference type="Proteomes" id="UP000002071"/>
    </source>
</evidence>
<feature type="transmembrane region" description="Helical" evidence="1">
    <location>
        <begin position="185"/>
        <end position="205"/>
    </location>
</feature>
<dbReference type="KEGG" id="hut:Huta_1838"/>
<evidence type="ECO:0000313" key="2">
    <source>
        <dbReference type="EMBL" id="ACV12008.1"/>
    </source>
</evidence>
<keyword evidence="1" id="KW-0472">Membrane</keyword>
<feature type="transmembrane region" description="Helical" evidence="1">
    <location>
        <begin position="122"/>
        <end position="144"/>
    </location>
</feature>
<feature type="transmembrane region" description="Helical" evidence="1">
    <location>
        <begin position="77"/>
        <end position="97"/>
    </location>
</feature>
<dbReference type="GO" id="GO:0140359">
    <property type="term" value="F:ABC-type transporter activity"/>
    <property type="evidence" value="ECO:0007669"/>
    <property type="project" value="InterPro"/>
</dbReference>
<name>C7NSC1_HALUD</name>
<reference evidence="2 3" key="1">
    <citation type="journal article" date="2009" name="Stand. Genomic Sci.">
        <title>Complete genome sequence of Halorhabdus utahensis type strain (AX-2).</title>
        <authorList>
            <person name="Anderson I."/>
            <person name="Tindall B.J."/>
            <person name="Pomrenke H."/>
            <person name="Goker M."/>
            <person name="Lapidus A."/>
            <person name="Nolan M."/>
            <person name="Copeland A."/>
            <person name="Glavina Del Rio T."/>
            <person name="Chen F."/>
            <person name="Tice H."/>
            <person name="Cheng J.F."/>
            <person name="Lucas S."/>
            <person name="Chertkov O."/>
            <person name="Bruce D."/>
            <person name="Brettin T."/>
            <person name="Detter J.C."/>
            <person name="Han C."/>
            <person name="Goodwin L."/>
            <person name="Land M."/>
            <person name="Hauser L."/>
            <person name="Chang Y.J."/>
            <person name="Jeffries C.D."/>
            <person name="Pitluck S."/>
            <person name="Pati A."/>
            <person name="Mavromatis K."/>
            <person name="Ivanova N."/>
            <person name="Ovchinnikova G."/>
            <person name="Chen A."/>
            <person name="Palaniappan K."/>
            <person name="Chain P."/>
            <person name="Rohde M."/>
            <person name="Bristow J."/>
            <person name="Eisen J.A."/>
            <person name="Markowitz V."/>
            <person name="Hugenholtz P."/>
            <person name="Kyrpides N.C."/>
            <person name="Klenk H.P."/>
        </authorList>
    </citation>
    <scope>NUCLEOTIDE SEQUENCE [LARGE SCALE GENOMIC DNA]</scope>
    <source>
        <strain evidence="3">DSM 12940 / JCM 11049 / AX-2</strain>
    </source>
</reference>
<evidence type="ECO:0008006" key="4">
    <source>
        <dbReference type="Google" id="ProtNLM"/>
    </source>
</evidence>
<dbReference type="Proteomes" id="UP000002071">
    <property type="component" value="Chromosome"/>
</dbReference>
<dbReference type="GO" id="GO:0005886">
    <property type="term" value="C:plasma membrane"/>
    <property type="evidence" value="ECO:0007669"/>
    <property type="project" value="UniProtKB-SubCell"/>
</dbReference>
<protein>
    <recommendedName>
        <fullName evidence="4">ABC-2 type transport system permease protein</fullName>
    </recommendedName>
</protein>
<dbReference type="Pfam" id="PF12679">
    <property type="entry name" value="ABC2_membrane_2"/>
    <property type="match status" value="1"/>
</dbReference>
<keyword evidence="1" id="KW-0812">Transmembrane</keyword>
<feature type="transmembrane region" description="Helical" evidence="1">
    <location>
        <begin position="236"/>
        <end position="256"/>
    </location>
</feature>
<feature type="transmembrane region" description="Helical" evidence="1">
    <location>
        <begin position="156"/>
        <end position="178"/>
    </location>
</feature>
<feature type="transmembrane region" description="Helical" evidence="1">
    <location>
        <begin position="12"/>
        <end position="38"/>
    </location>
</feature>
<dbReference type="HOGENOM" id="CLU_064090_2_0_2"/>
<proteinExistence type="predicted"/>
<dbReference type="AlphaFoldDB" id="C7NSC1"/>
<sequence>MFETARFESERLVPASAVIGLGLAAFGGMMTLIAPGILGDVDIAALLEQYPSVMVEEMGLGHMGTIEGFIALELYEYVWLLGLGAYVAYTAAGSIAGDVETGRMDTLLAAPIARWRLLVEKYLALLTPIVVVNVVVFVGVTGAVQVIEETIPVADLVAVHVLSIPYLLACGAFGMLVSVAAPRRILAEGVAAGTIIGTFLFEMLLSNTDLAWLGGIAPMRYYDPLAILTESTYDPAGGAILVSAAVVLLAGSAWLFGEVDVQ</sequence>
<keyword evidence="3" id="KW-1185">Reference proteome</keyword>
<dbReference type="EMBL" id="CP001687">
    <property type="protein sequence ID" value="ACV12008.1"/>
    <property type="molecule type" value="Genomic_DNA"/>
</dbReference>
<dbReference type="RefSeq" id="WP_015789580.1">
    <property type="nucleotide sequence ID" value="NC_013158.1"/>
</dbReference>
<dbReference type="GeneID" id="8384128"/>